<organism evidence="1">
    <name type="scientific">viral metagenome</name>
    <dbReference type="NCBI Taxonomy" id="1070528"/>
    <lineage>
        <taxon>unclassified sequences</taxon>
        <taxon>metagenomes</taxon>
        <taxon>organismal metagenomes</taxon>
    </lineage>
</organism>
<reference evidence="1" key="1">
    <citation type="submission" date="2020-03" db="EMBL/GenBank/DDBJ databases">
        <title>The deep terrestrial virosphere.</title>
        <authorList>
            <person name="Holmfeldt K."/>
            <person name="Nilsson E."/>
            <person name="Simone D."/>
            <person name="Lopez-Fernandez M."/>
            <person name="Wu X."/>
            <person name="de Brujin I."/>
            <person name="Lundin D."/>
            <person name="Andersson A."/>
            <person name="Bertilsson S."/>
            <person name="Dopson M."/>
        </authorList>
    </citation>
    <scope>NUCLEOTIDE SEQUENCE</scope>
    <source>
        <strain evidence="1">TM448A00954</strain>
    </source>
</reference>
<evidence type="ECO:0000313" key="1">
    <source>
        <dbReference type="EMBL" id="QJA48451.1"/>
    </source>
</evidence>
<proteinExistence type="predicted"/>
<dbReference type="AlphaFoldDB" id="A0A6H1ZLZ3"/>
<protein>
    <submittedName>
        <fullName evidence="1">Uncharacterized protein</fullName>
    </submittedName>
</protein>
<accession>A0A6H1ZLZ3</accession>
<sequence length="72" mass="7918">MMAVSAKYFPEATMRNGNIISARLVLSSEDAGMRSSITYQGKPYNRASRQRSLTEVAFFAGPVGEDVELELT</sequence>
<name>A0A6H1ZLZ3_9ZZZZ</name>
<dbReference type="EMBL" id="MT144085">
    <property type="protein sequence ID" value="QJA48451.1"/>
    <property type="molecule type" value="Genomic_DNA"/>
</dbReference>
<gene>
    <name evidence="1" type="ORF">TM448A00954_0004</name>
</gene>